<keyword evidence="4 14" id="KW-0132">Cell division</keyword>
<evidence type="ECO:0000256" key="10">
    <source>
        <dbReference type="ARBA" id="ARBA00022842"/>
    </source>
</evidence>
<name>A0ABY6HXR7_9ARCH</name>
<dbReference type="InterPro" id="IPR050191">
    <property type="entry name" value="ATP-dep_DNA_ligase"/>
</dbReference>
<keyword evidence="5 14" id="KW-0235">DNA replication</keyword>
<feature type="active site" description="N6-AMP-lysine intermediate" evidence="14">
    <location>
        <position position="271"/>
    </location>
</feature>
<dbReference type="PANTHER" id="PTHR45674:SF4">
    <property type="entry name" value="DNA LIGASE 1"/>
    <property type="match status" value="1"/>
</dbReference>
<keyword evidence="7 14" id="KW-0547">Nucleotide-binding</keyword>
<dbReference type="InterPro" id="IPR012340">
    <property type="entry name" value="NA-bd_OB-fold"/>
</dbReference>
<dbReference type="HAMAP" id="MF_00407">
    <property type="entry name" value="DNA_ligase"/>
    <property type="match status" value="1"/>
</dbReference>
<evidence type="ECO:0000256" key="2">
    <source>
        <dbReference type="ARBA" id="ARBA00013308"/>
    </source>
</evidence>
<evidence type="ECO:0000259" key="16">
    <source>
        <dbReference type="PROSITE" id="PS50160"/>
    </source>
</evidence>
<dbReference type="PROSITE" id="PS50160">
    <property type="entry name" value="DNA_LIGASE_A3"/>
    <property type="match status" value="1"/>
</dbReference>
<keyword evidence="18" id="KW-1185">Reference proteome</keyword>
<keyword evidence="13 14" id="KW-0131">Cell cycle</keyword>
<dbReference type="InterPro" id="IPR000977">
    <property type="entry name" value="DNA_ligase_ATP-dep"/>
</dbReference>
<dbReference type="InterPro" id="IPR022865">
    <property type="entry name" value="DNA_ligae_ATP-dep_bac/arc"/>
</dbReference>
<dbReference type="Gene3D" id="2.40.50.140">
    <property type="entry name" value="Nucleic acid-binding proteins"/>
    <property type="match status" value="1"/>
</dbReference>
<comment type="similarity">
    <text evidence="1 14 15">Belongs to the ATP-dependent DNA ligase family.</text>
</comment>
<dbReference type="PROSITE" id="PS00697">
    <property type="entry name" value="DNA_LIGASE_A1"/>
    <property type="match status" value="1"/>
</dbReference>
<dbReference type="Pfam" id="PF01068">
    <property type="entry name" value="DNA_ligase_A_M"/>
    <property type="match status" value="1"/>
</dbReference>
<evidence type="ECO:0000256" key="1">
    <source>
        <dbReference type="ARBA" id="ARBA00007572"/>
    </source>
</evidence>
<evidence type="ECO:0000313" key="17">
    <source>
        <dbReference type="EMBL" id="UYP48325.1"/>
    </source>
</evidence>
<dbReference type="SUPFAM" id="SSF56091">
    <property type="entry name" value="DNA ligase/mRNA capping enzyme, catalytic domain"/>
    <property type="match status" value="1"/>
</dbReference>
<evidence type="ECO:0000256" key="6">
    <source>
        <dbReference type="ARBA" id="ARBA00022723"/>
    </source>
</evidence>
<dbReference type="InterPro" id="IPR012310">
    <property type="entry name" value="DNA_ligase_ATP-dep_cent"/>
</dbReference>
<dbReference type="GO" id="GO:0003910">
    <property type="term" value="F:DNA ligase (ATP) activity"/>
    <property type="evidence" value="ECO:0007669"/>
    <property type="project" value="UniProtKB-EC"/>
</dbReference>
<dbReference type="Pfam" id="PF04679">
    <property type="entry name" value="DNA_ligase_A_C"/>
    <property type="match status" value="1"/>
</dbReference>
<keyword evidence="3 14" id="KW-0436">Ligase</keyword>
<dbReference type="SUPFAM" id="SSF50249">
    <property type="entry name" value="Nucleic acid-binding proteins"/>
    <property type="match status" value="1"/>
</dbReference>
<dbReference type="EMBL" id="CP104013">
    <property type="protein sequence ID" value="UYP48325.1"/>
    <property type="molecule type" value="Genomic_DNA"/>
</dbReference>
<dbReference type="Pfam" id="PF04675">
    <property type="entry name" value="DNA_ligase_A_N"/>
    <property type="match status" value="1"/>
</dbReference>
<keyword evidence="10 14" id="KW-0460">Magnesium</keyword>
<evidence type="ECO:0000256" key="14">
    <source>
        <dbReference type="HAMAP-Rule" id="MF_00407"/>
    </source>
</evidence>
<reference evidence="17" key="1">
    <citation type="submission" date="2022-09" db="EMBL/GenBank/DDBJ databases">
        <title>Actin cytoskeleton and complex cell architecture in an #Asgard archaeon.</title>
        <authorList>
            <person name="Ponce Toledo R.I."/>
            <person name="Schleper C."/>
            <person name="Rodrigues Oliveira T."/>
            <person name="Wollweber F."/>
            <person name="Xu J."/>
            <person name="Rittmann S."/>
            <person name="Klingl A."/>
            <person name="Pilhofer M."/>
        </authorList>
    </citation>
    <scope>NUCLEOTIDE SEQUENCE</scope>
    <source>
        <strain evidence="17">B-35</strain>
    </source>
</reference>
<evidence type="ECO:0000256" key="11">
    <source>
        <dbReference type="ARBA" id="ARBA00023172"/>
    </source>
</evidence>
<gene>
    <name evidence="14" type="primary">lig</name>
    <name evidence="17" type="ORF">NEF87_004610</name>
</gene>
<comment type="function">
    <text evidence="14">DNA ligase that seals nicks in double-stranded DNA during DNA replication, DNA recombination and DNA repair.</text>
</comment>
<feature type="binding site" evidence="14">
    <location>
        <position position="446"/>
    </location>
    <ligand>
        <name>ATP</name>
        <dbReference type="ChEBI" id="CHEBI:30616"/>
    </ligand>
</feature>
<dbReference type="CDD" id="cd07901">
    <property type="entry name" value="Adenylation_DNA_ligase_Arch_LigB"/>
    <property type="match status" value="1"/>
</dbReference>
<dbReference type="EC" id="6.5.1.1" evidence="14"/>
<comment type="catalytic activity">
    <reaction evidence="14">
        <text>ATP + (deoxyribonucleotide)n-3'-hydroxyl + 5'-phospho-(deoxyribonucleotide)m = (deoxyribonucleotide)n+m + AMP + diphosphate.</text>
        <dbReference type="EC" id="6.5.1.1"/>
    </reaction>
</comment>
<keyword evidence="6 14" id="KW-0479">Metal-binding</keyword>
<feature type="binding site" evidence="14">
    <location>
        <position position="291"/>
    </location>
    <ligand>
        <name>ATP</name>
        <dbReference type="ChEBI" id="CHEBI:30616"/>
    </ligand>
</feature>
<dbReference type="PANTHER" id="PTHR45674">
    <property type="entry name" value="DNA LIGASE 1/3 FAMILY MEMBER"/>
    <property type="match status" value="1"/>
</dbReference>
<keyword evidence="12 14" id="KW-0234">DNA repair</keyword>
<sequence>MDFNTVVQYYERIGATKKRLEIIDILAQLFQECRTTDDGEDFPKIIYLTQGRLVSEITEWPKFGVAEKMIIQAMVKLTSSESSQIKKAINKTGDVGEVVQNILKKERSKRVKYSLDSAFKTGETKKKKTFQIEALYKDLEKLSLLKGDGSQENKIDLINGILRRCTPQSAKYVVNIILSNLRIGLADMTIMDSLAIVFLGDKSKRHLIEKVYNIFPDLGFIVKKLLDKGEKGLQEIGIQVGVPIRMMLASRIQYPQIQAKLGGGDFIAEYKYDGERVQVHKHGNEVKLFSRHLKDISLQYPDVIRAVRDEIKAYEVIFEGEIVAMDPFFEKMLPFQVVSTRRRKYDIEKMIKEVPVSLFCFDILYFRPDETHSIEKSTTMFLPLMERRKMLESLFTPSDHLQLSQMKMIHSSEMMVDYFNEARAKGAEGIMNKKIGEDAIYKAGNRGFLWIKLKGLEGAKMVDTIDVVIIGGSWGKGRRKGILSPLFGAVYNSDSNKFEFLTRIGSGFTDDDLIQFTEQLREFEVPKCPKNVICSDVPDMWVDPKLIIEVMGDELTISNKADAGATPTNSSGYGLRFPVYQRTRNDKDIYQITTTAEIISFYEMQNG</sequence>
<evidence type="ECO:0000256" key="7">
    <source>
        <dbReference type="ARBA" id="ARBA00022741"/>
    </source>
</evidence>
<dbReference type="InterPro" id="IPR036599">
    <property type="entry name" value="DNA_ligase_N_sf"/>
</dbReference>
<keyword evidence="11 14" id="KW-0233">DNA recombination</keyword>
<feature type="binding site" evidence="14">
    <location>
        <position position="361"/>
    </location>
    <ligand>
        <name>ATP</name>
        <dbReference type="ChEBI" id="CHEBI:30616"/>
    </ligand>
</feature>
<accession>A0ABY6HXR7</accession>
<protein>
    <recommendedName>
        <fullName evidence="2 14">DNA ligase</fullName>
        <ecNumber evidence="14">6.5.1.1</ecNumber>
    </recommendedName>
    <alternativeName>
        <fullName evidence="14">Polydeoxyribonucleotide synthase [ATP]</fullName>
    </alternativeName>
</protein>
<evidence type="ECO:0000256" key="8">
    <source>
        <dbReference type="ARBA" id="ARBA00022763"/>
    </source>
</evidence>
<keyword evidence="8 14" id="KW-0227">DNA damage</keyword>
<evidence type="ECO:0000313" key="18">
    <source>
        <dbReference type="Proteomes" id="UP001208689"/>
    </source>
</evidence>
<dbReference type="InterPro" id="IPR016059">
    <property type="entry name" value="DNA_ligase_ATP-dep_CS"/>
</dbReference>
<dbReference type="SUPFAM" id="SSF117018">
    <property type="entry name" value="ATP-dependent DNA ligase DNA-binding domain"/>
    <property type="match status" value="1"/>
</dbReference>
<dbReference type="InterPro" id="IPR012309">
    <property type="entry name" value="DNA_ligase_ATP-dep_C"/>
</dbReference>
<feature type="binding site" evidence="14">
    <location>
        <position position="452"/>
    </location>
    <ligand>
        <name>ATP</name>
        <dbReference type="ChEBI" id="CHEBI:30616"/>
    </ligand>
</feature>
<evidence type="ECO:0000256" key="5">
    <source>
        <dbReference type="ARBA" id="ARBA00022705"/>
    </source>
</evidence>
<feature type="binding site" evidence="14">
    <location>
        <position position="321"/>
    </location>
    <ligand>
        <name>ATP</name>
        <dbReference type="ChEBI" id="CHEBI:30616"/>
    </ligand>
</feature>
<dbReference type="NCBIfam" id="TIGR00574">
    <property type="entry name" value="dnl1"/>
    <property type="match status" value="1"/>
</dbReference>
<feature type="domain" description="ATP-dependent DNA ligase family profile" evidence="16">
    <location>
        <begin position="349"/>
        <end position="492"/>
    </location>
</feature>
<organism evidence="17 18">
    <name type="scientific">Candidatus Lokiarchaeum ossiferum</name>
    <dbReference type="NCBI Taxonomy" id="2951803"/>
    <lineage>
        <taxon>Archaea</taxon>
        <taxon>Promethearchaeati</taxon>
        <taxon>Promethearchaeota</taxon>
        <taxon>Promethearchaeia</taxon>
        <taxon>Promethearchaeales</taxon>
        <taxon>Promethearchaeaceae</taxon>
        <taxon>Candidatus Lokiarchaeum</taxon>
    </lineage>
</organism>
<comment type="cofactor">
    <cofactor evidence="14">
        <name>Mg(2+)</name>
        <dbReference type="ChEBI" id="CHEBI:18420"/>
    </cofactor>
</comment>
<dbReference type="Gene3D" id="1.10.3260.10">
    <property type="entry name" value="DNA ligase, ATP-dependent, N-terminal domain"/>
    <property type="match status" value="1"/>
</dbReference>
<dbReference type="InterPro" id="IPR012308">
    <property type="entry name" value="DNA_ligase_ATP-dep_N"/>
</dbReference>
<feature type="binding site" evidence="14">
    <location>
        <position position="269"/>
    </location>
    <ligand>
        <name>ATP</name>
        <dbReference type="ChEBI" id="CHEBI:30616"/>
    </ligand>
</feature>
<evidence type="ECO:0000256" key="13">
    <source>
        <dbReference type="ARBA" id="ARBA00023306"/>
    </source>
</evidence>
<evidence type="ECO:0000256" key="12">
    <source>
        <dbReference type="ARBA" id="ARBA00023204"/>
    </source>
</evidence>
<keyword evidence="9 14" id="KW-0067">ATP-binding</keyword>
<evidence type="ECO:0000256" key="3">
    <source>
        <dbReference type="ARBA" id="ARBA00022598"/>
    </source>
</evidence>
<dbReference type="Gene3D" id="3.30.470.30">
    <property type="entry name" value="DNA ligase/mRNA capping enzyme"/>
    <property type="match status" value="1"/>
</dbReference>
<dbReference type="Proteomes" id="UP001208689">
    <property type="component" value="Chromosome"/>
</dbReference>
<evidence type="ECO:0000256" key="4">
    <source>
        <dbReference type="ARBA" id="ARBA00022618"/>
    </source>
</evidence>
<proteinExistence type="inferred from homology"/>
<feature type="binding site" evidence="14">
    <location>
        <position position="276"/>
    </location>
    <ligand>
        <name>ATP</name>
        <dbReference type="ChEBI" id="CHEBI:30616"/>
    </ligand>
</feature>
<evidence type="ECO:0000256" key="9">
    <source>
        <dbReference type="ARBA" id="ARBA00022840"/>
    </source>
</evidence>
<evidence type="ECO:0000256" key="15">
    <source>
        <dbReference type="RuleBase" id="RU004196"/>
    </source>
</evidence>